<accession>A0A8H7GZR3</accession>
<name>A0A8H7GZR3_9AGAM</name>
<gene>
    <name evidence="2" type="ORF">RHS04_08540</name>
</gene>
<comment type="caution">
    <text evidence="2">The sequence shown here is derived from an EMBL/GenBank/DDBJ whole genome shotgun (WGS) entry which is preliminary data.</text>
</comment>
<dbReference type="EMBL" id="JACYCC010000225">
    <property type="protein sequence ID" value="KAF8670822.1"/>
    <property type="molecule type" value="Genomic_DNA"/>
</dbReference>
<feature type="compositionally biased region" description="Acidic residues" evidence="1">
    <location>
        <begin position="409"/>
        <end position="421"/>
    </location>
</feature>
<feature type="compositionally biased region" description="Basic and acidic residues" evidence="1">
    <location>
        <begin position="376"/>
        <end position="389"/>
    </location>
</feature>
<dbReference type="AlphaFoldDB" id="A0A8H7GZR3"/>
<sequence>MSQAAALVPPEPVSKRRQQRATNQRINTAATEADAALRAHIEVVATEMGVPKDDVFQRFTLISPVGEQRSPMWWNGLIAEKSSEWKQEYVGPGRQYLSWVAQQIREKGLAHDPTDEEKTRYAELAAKTRAKNKDSKTTGLTRKQAVTSAQDDLMRIHNQLETLHNKLGLQYMLVTTRGKLEDDMAPLYASSDKVDTFLQGHMNMPMKDLLTHLDFYVIGKEATGVTKIQGKKQALRSSVRTRLKNSLSNTLEKIGINPSTISCVKYANYDKMVYDYRIVLVGYPVTSNGRQMVRPSDFPGGIKGLMHADNKLASEVWRFEELPADSHNEWKLKYDKAMAYDTEIPPAPYIPVPGSEFKKGSVDPPTTEDSGVSRNDSCKRKAPKAEMVAKAKRKNGKVKSREIIHDSESEAASEPPEDDSDGERSSTTDSDGEDD</sequence>
<organism evidence="2 3">
    <name type="scientific">Rhizoctonia solani</name>
    <dbReference type="NCBI Taxonomy" id="456999"/>
    <lineage>
        <taxon>Eukaryota</taxon>
        <taxon>Fungi</taxon>
        <taxon>Dikarya</taxon>
        <taxon>Basidiomycota</taxon>
        <taxon>Agaricomycotina</taxon>
        <taxon>Agaricomycetes</taxon>
        <taxon>Cantharellales</taxon>
        <taxon>Ceratobasidiaceae</taxon>
        <taxon>Rhizoctonia</taxon>
    </lineage>
</organism>
<evidence type="ECO:0000256" key="1">
    <source>
        <dbReference type="SAM" id="MobiDB-lite"/>
    </source>
</evidence>
<evidence type="ECO:0000313" key="3">
    <source>
        <dbReference type="Proteomes" id="UP000650582"/>
    </source>
</evidence>
<feature type="region of interest" description="Disordered" evidence="1">
    <location>
        <begin position="1"/>
        <end position="20"/>
    </location>
</feature>
<protein>
    <submittedName>
        <fullName evidence="2">Uncharacterized protein</fullName>
    </submittedName>
</protein>
<proteinExistence type="predicted"/>
<reference evidence="2" key="1">
    <citation type="submission" date="2020-09" db="EMBL/GenBank/DDBJ databases">
        <title>Comparative genome analyses of four rice-infecting Rhizoctonia solani isolates reveal extensive enrichment of homogalacturonan modification genes.</title>
        <authorList>
            <person name="Lee D.-Y."/>
            <person name="Jeon J."/>
            <person name="Kim K.-T."/>
            <person name="Cheong K."/>
            <person name="Song H."/>
            <person name="Choi G."/>
            <person name="Ko J."/>
            <person name="Opiyo S.O."/>
            <person name="Zuo S."/>
            <person name="Madhav S."/>
            <person name="Lee Y.-H."/>
            <person name="Wang G.-L."/>
        </authorList>
    </citation>
    <scope>NUCLEOTIDE SEQUENCE</scope>
    <source>
        <strain evidence="2">AG1-IA YN-7</strain>
    </source>
</reference>
<feature type="region of interest" description="Disordered" evidence="1">
    <location>
        <begin position="347"/>
        <end position="435"/>
    </location>
</feature>
<evidence type="ECO:0000313" key="2">
    <source>
        <dbReference type="EMBL" id="KAF8670822.1"/>
    </source>
</evidence>
<feature type="compositionally biased region" description="Basic and acidic residues" evidence="1">
    <location>
        <begin position="399"/>
        <end position="408"/>
    </location>
</feature>
<dbReference type="Proteomes" id="UP000650582">
    <property type="component" value="Unassembled WGS sequence"/>
</dbReference>